<dbReference type="GO" id="GO:0051315">
    <property type="term" value="P:attachment of mitotic spindle microtubules to kinetochore"/>
    <property type="evidence" value="ECO:0007669"/>
    <property type="project" value="TreeGrafter"/>
</dbReference>
<feature type="compositionally biased region" description="Low complexity" evidence="2">
    <location>
        <begin position="44"/>
        <end position="56"/>
    </location>
</feature>
<evidence type="ECO:0000313" key="5">
    <source>
        <dbReference type="Proteomes" id="UP000019478"/>
    </source>
</evidence>
<dbReference type="STRING" id="1182542.W9Y183"/>
<protein>
    <recommendedName>
        <fullName evidence="3">Kinetochore protein Sos7 coiled-coil domain-containing protein</fullName>
    </recommendedName>
</protein>
<evidence type="ECO:0000259" key="3">
    <source>
        <dbReference type="Pfam" id="PF20882"/>
    </source>
</evidence>
<dbReference type="eggNOG" id="ENOG502S6XI">
    <property type="taxonomic scope" value="Eukaryota"/>
</dbReference>
<dbReference type="GeneID" id="19167651"/>
<dbReference type="OrthoDB" id="18959at2759"/>
<dbReference type="AlphaFoldDB" id="W9Y183"/>
<dbReference type="PANTHER" id="PTHR37329">
    <property type="entry name" value="KINETOCHORE PROTEIN SOS7"/>
    <property type="match status" value="1"/>
</dbReference>
<dbReference type="EMBL" id="AMGY01000003">
    <property type="protein sequence ID" value="EXJ86572.1"/>
    <property type="molecule type" value="Genomic_DNA"/>
</dbReference>
<feature type="coiled-coil region" evidence="1">
    <location>
        <begin position="253"/>
        <end position="308"/>
    </location>
</feature>
<keyword evidence="5" id="KW-1185">Reference proteome</keyword>
<reference evidence="4 5" key="1">
    <citation type="submission" date="2013-03" db="EMBL/GenBank/DDBJ databases">
        <title>The Genome Sequence of Capronia epimyces CBS 606.96.</title>
        <authorList>
            <consortium name="The Broad Institute Genomics Platform"/>
            <person name="Cuomo C."/>
            <person name="de Hoog S."/>
            <person name="Gorbushina A."/>
            <person name="Walker B."/>
            <person name="Young S.K."/>
            <person name="Zeng Q."/>
            <person name="Gargeya S."/>
            <person name="Fitzgerald M."/>
            <person name="Haas B."/>
            <person name="Abouelleil A."/>
            <person name="Allen A.W."/>
            <person name="Alvarado L."/>
            <person name="Arachchi H.M."/>
            <person name="Berlin A.M."/>
            <person name="Chapman S.B."/>
            <person name="Gainer-Dewar J."/>
            <person name="Goldberg J."/>
            <person name="Griggs A."/>
            <person name="Gujja S."/>
            <person name="Hansen M."/>
            <person name="Howarth C."/>
            <person name="Imamovic A."/>
            <person name="Ireland A."/>
            <person name="Larimer J."/>
            <person name="McCowan C."/>
            <person name="Murphy C."/>
            <person name="Pearson M."/>
            <person name="Poon T.W."/>
            <person name="Priest M."/>
            <person name="Roberts A."/>
            <person name="Saif S."/>
            <person name="Shea T."/>
            <person name="Sisk P."/>
            <person name="Sykes S."/>
            <person name="Wortman J."/>
            <person name="Nusbaum C."/>
            <person name="Birren B."/>
        </authorList>
    </citation>
    <scope>NUCLEOTIDE SEQUENCE [LARGE SCALE GENOMIC DNA]</scope>
    <source>
        <strain evidence="4 5">CBS 606.96</strain>
    </source>
</reference>
<accession>W9Y183</accession>
<evidence type="ECO:0000256" key="1">
    <source>
        <dbReference type="SAM" id="Coils"/>
    </source>
</evidence>
<feature type="compositionally biased region" description="Polar residues" evidence="2">
    <location>
        <begin position="57"/>
        <end position="68"/>
    </location>
</feature>
<feature type="domain" description="Kinetochore protein Sos7 coiled-coil" evidence="3">
    <location>
        <begin position="108"/>
        <end position="182"/>
    </location>
</feature>
<proteinExistence type="predicted"/>
<evidence type="ECO:0000313" key="4">
    <source>
        <dbReference type="EMBL" id="EXJ86572.1"/>
    </source>
</evidence>
<dbReference type="HOGENOM" id="CLU_060160_0_0_1"/>
<keyword evidence="1" id="KW-0175">Coiled coil</keyword>
<dbReference type="Proteomes" id="UP000019478">
    <property type="component" value="Unassembled WGS sequence"/>
</dbReference>
<name>W9Y183_9EURO</name>
<comment type="caution">
    <text evidence="4">The sequence shown here is derived from an EMBL/GenBank/DDBJ whole genome shotgun (WGS) entry which is preliminary data.</text>
</comment>
<organism evidence="4 5">
    <name type="scientific">Capronia epimyces CBS 606.96</name>
    <dbReference type="NCBI Taxonomy" id="1182542"/>
    <lineage>
        <taxon>Eukaryota</taxon>
        <taxon>Fungi</taxon>
        <taxon>Dikarya</taxon>
        <taxon>Ascomycota</taxon>
        <taxon>Pezizomycotina</taxon>
        <taxon>Eurotiomycetes</taxon>
        <taxon>Chaetothyriomycetidae</taxon>
        <taxon>Chaetothyriales</taxon>
        <taxon>Herpotrichiellaceae</taxon>
        <taxon>Capronia</taxon>
    </lineage>
</organism>
<feature type="compositionally biased region" description="Acidic residues" evidence="2">
    <location>
        <begin position="229"/>
        <end position="238"/>
    </location>
</feature>
<dbReference type="InterPro" id="IPR037475">
    <property type="entry name" value="Sos7"/>
</dbReference>
<evidence type="ECO:0000256" key="2">
    <source>
        <dbReference type="SAM" id="MobiDB-lite"/>
    </source>
</evidence>
<dbReference type="InterPro" id="IPR048781">
    <property type="entry name" value="Sos7_CC"/>
</dbReference>
<dbReference type="GO" id="GO:0000776">
    <property type="term" value="C:kinetochore"/>
    <property type="evidence" value="ECO:0007669"/>
    <property type="project" value="InterPro"/>
</dbReference>
<feature type="region of interest" description="Disordered" evidence="2">
    <location>
        <begin position="214"/>
        <end position="241"/>
    </location>
</feature>
<dbReference type="PANTHER" id="PTHR37329:SF1">
    <property type="entry name" value="KINETOCHORE PROTEIN SOS7"/>
    <property type="match status" value="1"/>
</dbReference>
<sequence>MAKPVDYHATLASLRAQQSSQPLSILALAEPLTATASKSQNELQSQAQPQSPSNANTNTGASRLQSHQQPRRSDVSSNTASQAASDMADSFSQLIPTSLSADLAHYKDLFSKLRFSYLEQVTKEKYLRSIVGDPPLVVSHSDNLVLEDKLGAMKAELQAKKRDVDVLVAEIESQARLLAQRYDTVTEGLDVLERVPRQLDQLRQEIAELQAEVTAKKRKQRIGHSSGSDDGDAGDIENDPLMNLALGPTQLALDSQKAANAELDRQIDLLKRQMPAKDRDVEKMDRELAELEKTRNETTRLAVELRRRREQGARDEMEDLGRWYRGSDAVLRGVLGLGVES</sequence>
<gene>
    <name evidence="4" type="ORF">A1O3_03525</name>
</gene>
<dbReference type="RefSeq" id="XP_007731851.1">
    <property type="nucleotide sequence ID" value="XM_007733661.1"/>
</dbReference>
<dbReference type="Pfam" id="PF20882">
    <property type="entry name" value="Sos7"/>
    <property type="match status" value="1"/>
</dbReference>
<dbReference type="GO" id="GO:0034501">
    <property type="term" value="P:protein localization to kinetochore"/>
    <property type="evidence" value="ECO:0007669"/>
    <property type="project" value="InterPro"/>
</dbReference>
<feature type="region of interest" description="Disordered" evidence="2">
    <location>
        <begin position="35"/>
        <end position="83"/>
    </location>
</feature>